<dbReference type="Gene3D" id="1.10.225.10">
    <property type="entry name" value="Saposin-like"/>
    <property type="match status" value="1"/>
</dbReference>
<dbReference type="InterPro" id="IPR008138">
    <property type="entry name" value="SapB_2"/>
</dbReference>
<reference evidence="5" key="1">
    <citation type="submission" date="2025-08" db="UniProtKB">
        <authorList>
            <consortium name="RefSeq"/>
        </authorList>
    </citation>
    <scope>IDENTIFICATION</scope>
</reference>
<dbReference type="Proteomes" id="UP000504624">
    <property type="component" value="Unplaced"/>
</dbReference>
<dbReference type="PROSITE" id="PS50015">
    <property type="entry name" value="SAP_B"/>
    <property type="match status" value="1"/>
</dbReference>
<feature type="signal peptide" evidence="2">
    <location>
        <begin position="1"/>
        <end position="20"/>
    </location>
</feature>
<dbReference type="GO" id="GO:0044194">
    <property type="term" value="C:cytolytic granule"/>
    <property type="evidence" value="ECO:0007669"/>
    <property type="project" value="TreeGrafter"/>
</dbReference>
<dbReference type="OrthoDB" id="69496at2759"/>
<dbReference type="GO" id="GO:0061844">
    <property type="term" value="P:antimicrobial humoral immune response mediated by antimicrobial peptide"/>
    <property type="evidence" value="ECO:0007669"/>
    <property type="project" value="TreeGrafter"/>
</dbReference>
<dbReference type="GeneID" id="108508495"/>
<dbReference type="AlphaFoldDB" id="A0A6J0J1R5"/>
<dbReference type="GO" id="GO:0042742">
    <property type="term" value="P:defense response to bacterium"/>
    <property type="evidence" value="ECO:0007669"/>
    <property type="project" value="InterPro"/>
</dbReference>
<proteinExistence type="predicted"/>
<sequence>MAAKSSTLLLVLVAVGAAQAVAPLPCQGDPTSRCQDTAMATRCSQERQRQDLWDSLALGDEANRDDMGRGRRIKCSLCTKALKKIQTLAGDDPDEAAVTAALKKGCRLLGRFLGRQCQKLVSQYQDQISQGLQNGDTPRDICTTMGICKA</sequence>
<dbReference type="GO" id="GO:0031640">
    <property type="term" value="P:killing of cells of another organism"/>
    <property type="evidence" value="ECO:0007669"/>
    <property type="project" value="TreeGrafter"/>
</dbReference>
<keyword evidence="4" id="KW-1185">Reference proteome</keyword>
<feature type="domain" description="Saposin B-type" evidence="3">
    <location>
        <begin position="71"/>
        <end position="150"/>
    </location>
</feature>
<keyword evidence="2" id="KW-0732">Signal</keyword>
<evidence type="ECO:0000313" key="4">
    <source>
        <dbReference type="Proteomes" id="UP000504624"/>
    </source>
</evidence>
<name>A0A6J0J1R5_9PASS</name>
<dbReference type="RefSeq" id="XP_017692810.1">
    <property type="nucleotide sequence ID" value="XM_017837321.1"/>
</dbReference>
<feature type="chain" id="PRO_5026780254" evidence="2">
    <location>
        <begin position="21"/>
        <end position="150"/>
    </location>
</feature>
<dbReference type="InterPro" id="IPR008139">
    <property type="entry name" value="SaposinB_dom"/>
</dbReference>
<organism evidence="4 5">
    <name type="scientific">Lepidothrix coronata</name>
    <name type="common">blue-crowned manakin</name>
    <dbReference type="NCBI Taxonomy" id="321398"/>
    <lineage>
        <taxon>Eukaryota</taxon>
        <taxon>Metazoa</taxon>
        <taxon>Chordata</taxon>
        <taxon>Craniata</taxon>
        <taxon>Vertebrata</taxon>
        <taxon>Euteleostomi</taxon>
        <taxon>Archelosauria</taxon>
        <taxon>Archosauria</taxon>
        <taxon>Dinosauria</taxon>
        <taxon>Saurischia</taxon>
        <taxon>Theropoda</taxon>
        <taxon>Coelurosauria</taxon>
        <taxon>Aves</taxon>
        <taxon>Neognathae</taxon>
        <taxon>Neoaves</taxon>
        <taxon>Telluraves</taxon>
        <taxon>Australaves</taxon>
        <taxon>Passeriformes</taxon>
        <taxon>Pipridae</taxon>
        <taxon>Lepidothrix</taxon>
    </lineage>
</organism>
<protein>
    <submittedName>
        <fullName evidence="5">Saposin-C-like</fullName>
    </submittedName>
</protein>
<dbReference type="PANTHER" id="PTHR15541:SF2">
    <property type="entry name" value="GRANULYSIN"/>
    <property type="match status" value="1"/>
</dbReference>
<dbReference type="InterPro" id="IPR011001">
    <property type="entry name" value="Saposin-like"/>
</dbReference>
<evidence type="ECO:0000259" key="3">
    <source>
        <dbReference type="PROSITE" id="PS50015"/>
    </source>
</evidence>
<dbReference type="SUPFAM" id="SSF47862">
    <property type="entry name" value="Saposin"/>
    <property type="match status" value="1"/>
</dbReference>
<dbReference type="InterPro" id="IPR038847">
    <property type="entry name" value="Granulysin-like"/>
</dbReference>
<gene>
    <name evidence="5" type="primary">LOC108508495</name>
</gene>
<dbReference type="SMART" id="SM00741">
    <property type="entry name" value="SapB"/>
    <property type="match status" value="1"/>
</dbReference>
<evidence type="ECO:0000256" key="1">
    <source>
        <dbReference type="ARBA" id="ARBA00023157"/>
    </source>
</evidence>
<accession>A0A6J0J1R5</accession>
<dbReference type="PANTHER" id="PTHR15541">
    <property type="entry name" value="GRANULYSIN RELATED"/>
    <property type="match status" value="1"/>
</dbReference>
<keyword evidence="1" id="KW-1015">Disulfide bond</keyword>
<evidence type="ECO:0000256" key="2">
    <source>
        <dbReference type="SAM" id="SignalP"/>
    </source>
</evidence>
<dbReference type="Pfam" id="PF03489">
    <property type="entry name" value="SapB_2"/>
    <property type="match status" value="1"/>
</dbReference>
<evidence type="ECO:0000313" key="5">
    <source>
        <dbReference type="RefSeq" id="XP_017692810.1"/>
    </source>
</evidence>